<organism evidence="5">
    <name type="scientific">Tanacetum cinerariifolium</name>
    <name type="common">Dalmatian daisy</name>
    <name type="synonym">Chrysanthemum cinerariifolium</name>
    <dbReference type="NCBI Taxonomy" id="118510"/>
    <lineage>
        <taxon>Eukaryota</taxon>
        <taxon>Viridiplantae</taxon>
        <taxon>Streptophyta</taxon>
        <taxon>Embryophyta</taxon>
        <taxon>Tracheophyta</taxon>
        <taxon>Spermatophyta</taxon>
        <taxon>Magnoliopsida</taxon>
        <taxon>eudicotyledons</taxon>
        <taxon>Gunneridae</taxon>
        <taxon>Pentapetalae</taxon>
        <taxon>asterids</taxon>
        <taxon>campanulids</taxon>
        <taxon>Asterales</taxon>
        <taxon>Asteraceae</taxon>
        <taxon>Asteroideae</taxon>
        <taxon>Anthemideae</taxon>
        <taxon>Anthemidinae</taxon>
        <taxon>Tanacetum</taxon>
    </lineage>
</organism>
<dbReference type="Pfam" id="PF00098">
    <property type="entry name" value="zf-CCHC"/>
    <property type="match status" value="1"/>
</dbReference>
<evidence type="ECO:0000256" key="2">
    <source>
        <dbReference type="SAM" id="Coils"/>
    </source>
</evidence>
<keyword evidence="1" id="KW-0863">Zinc-finger</keyword>
<dbReference type="AlphaFoldDB" id="A0A699HIA2"/>
<feature type="region of interest" description="Disordered" evidence="3">
    <location>
        <begin position="238"/>
        <end position="268"/>
    </location>
</feature>
<keyword evidence="1" id="KW-0479">Metal-binding</keyword>
<evidence type="ECO:0000313" key="5">
    <source>
        <dbReference type="EMBL" id="GEX99559.1"/>
    </source>
</evidence>
<comment type="caution">
    <text evidence="5">The sequence shown here is derived from an EMBL/GenBank/DDBJ whole genome shotgun (WGS) entry which is preliminary data.</text>
</comment>
<dbReference type="GO" id="GO:0003676">
    <property type="term" value="F:nucleic acid binding"/>
    <property type="evidence" value="ECO:0007669"/>
    <property type="project" value="InterPro"/>
</dbReference>
<accession>A0A699HIA2</accession>
<dbReference type="EMBL" id="BKCJ010144276">
    <property type="protein sequence ID" value="GEX99559.1"/>
    <property type="molecule type" value="Genomic_DNA"/>
</dbReference>
<dbReference type="InterPro" id="IPR001878">
    <property type="entry name" value="Znf_CCHC"/>
</dbReference>
<proteinExistence type="predicted"/>
<feature type="compositionally biased region" description="Acidic residues" evidence="3">
    <location>
        <begin position="258"/>
        <end position="267"/>
    </location>
</feature>
<keyword evidence="1" id="KW-0862">Zinc</keyword>
<protein>
    <submittedName>
        <fullName evidence="5">Retrotransposon Orf1</fullName>
    </submittedName>
</protein>
<feature type="coiled-coil region" evidence="2">
    <location>
        <begin position="344"/>
        <end position="378"/>
    </location>
</feature>
<feature type="region of interest" description="Disordered" evidence="3">
    <location>
        <begin position="384"/>
        <end position="435"/>
    </location>
</feature>
<evidence type="ECO:0000256" key="1">
    <source>
        <dbReference type="PROSITE-ProRule" id="PRU00047"/>
    </source>
</evidence>
<reference evidence="5" key="1">
    <citation type="journal article" date="2019" name="Sci. Rep.">
        <title>Draft genome of Tanacetum cinerariifolium, the natural source of mosquito coil.</title>
        <authorList>
            <person name="Yamashiro T."/>
            <person name="Shiraishi A."/>
            <person name="Satake H."/>
            <person name="Nakayama K."/>
        </authorList>
    </citation>
    <scope>NUCLEOTIDE SEQUENCE</scope>
</reference>
<evidence type="ECO:0000256" key="3">
    <source>
        <dbReference type="SAM" id="MobiDB-lite"/>
    </source>
</evidence>
<feature type="compositionally biased region" description="Low complexity" evidence="3">
    <location>
        <begin position="404"/>
        <end position="435"/>
    </location>
</feature>
<feature type="compositionally biased region" description="Basic and acidic residues" evidence="3">
    <location>
        <begin position="247"/>
        <end position="257"/>
    </location>
</feature>
<keyword evidence="2" id="KW-0175">Coiled coil</keyword>
<dbReference type="GO" id="GO:0008270">
    <property type="term" value="F:zinc ion binding"/>
    <property type="evidence" value="ECO:0007669"/>
    <property type="project" value="UniProtKB-KW"/>
</dbReference>
<gene>
    <name evidence="5" type="ORF">Tci_371534</name>
</gene>
<dbReference type="SMART" id="SM00343">
    <property type="entry name" value="ZnF_C2HC"/>
    <property type="match status" value="2"/>
</dbReference>
<feature type="domain" description="CCHC-type" evidence="4">
    <location>
        <begin position="120"/>
        <end position="133"/>
    </location>
</feature>
<sequence length="696" mass="78817">MSWTGLLEFTNNTITDYSRPLPCIESNSSDLQNSNSSVSEFGESSESIMSKPMIKFVKAADSPIVIKSNKTETARKPAVKYAEMYRNTTKSPRVRGNQRNWNNLMNQRLASNFEFKNKVCYECGSFDHLIKDCSVHQKQEMEKQVWNNARRVNHQNKLTCPHPKRNFVPALILTKSGQVLVNAAKQSSYKAATSVSAARRVNTTAPRPNVNSARPKTTHDLMIIKLIQRVKRLERELKARTSPTKIQKVDVRGRSSDEDPTASDEDPTASAFSHLFAILVDDKSEVTGIKILDDLEKRIEKVEIFLNKAKEKMLLKKGNDKMMMEREVIIIKDIDDNPFQVTSDESSDDRIERLTNELEELKKEKEGLDSKLIGFESASKDLDTLLGSQRSDKNKKDDTITDYSRPSPSIKSNSSDLQNSNSSVSESGESSESIMSKPMIKFVKAADSPTVIKSSKTKTARKPRVKYAEMYRNTTKSPKVRGHQRNWNNLMNQRLASNFEFKNKVCYECGSFDHLIKDYSVHRKQEMEKQVWNNARRVNHQNKLTCPHPKRTFVPAAILTKSGQVPVNAAKQSSHKAAASVSAARRVNTAAPRPNVNSARPNTTQDLMIIELIQRVKRLEKELKARTLPTKIQKFDVRGRSRSVMAWVPKKDQRAFNSRNLIEDAASSLGEDCWDQIAFNLRNLIEDAASSLGEDC</sequence>
<evidence type="ECO:0000259" key="4">
    <source>
        <dbReference type="PROSITE" id="PS50158"/>
    </source>
</evidence>
<feature type="compositionally biased region" description="Basic and acidic residues" evidence="3">
    <location>
        <begin position="390"/>
        <end position="399"/>
    </location>
</feature>
<dbReference type="PROSITE" id="PS50158">
    <property type="entry name" value="ZF_CCHC"/>
    <property type="match status" value="1"/>
</dbReference>
<name>A0A699HIA2_TANCI</name>